<comment type="caution">
    <text evidence="3">The sequence shown here is derived from an EMBL/GenBank/DDBJ whole genome shotgun (WGS) entry which is preliminary data.</text>
</comment>
<organism evidence="3 4">
    <name type="scientific">Enterobacter vonholyi</name>
    <dbReference type="NCBI Taxonomy" id="2797505"/>
    <lineage>
        <taxon>Bacteria</taxon>
        <taxon>Pseudomonadati</taxon>
        <taxon>Pseudomonadota</taxon>
        <taxon>Gammaproteobacteria</taxon>
        <taxon>Enterobacterales</taxon>
        <taxon>Enterobacteriaceae</taxon>
        <taxon>Enterobacter</taxon>
    </lineage>
</organism>
<reference evidence="3 4" key="1">
    <citation type="submission" date="2022-04" db="EMBL/GenBank/DDBJ databases">
        <title>Whole genome surviellance of AMR bacteria from Assam, India: One Health Study.</title>
        <authorList>
            <person name="Mendem S.K."/>
            <person name="Rakshit O."/>
            <person name="Murugesan D."/>
            <person name="Shome R."/>
            <person name="Raisen C."/>
            <person name="Holmes M.A."/>
            <person name="Saikia K."/>
            <person name="Shome B.R."/>
        </authorList>
    </citation>
    <scope>NUCLEOTIDE SEQUENCE [LARGE SCALE GENOMIC DNA]</scope>
    <source>
        <strain evidence="3 4">MGG-11lp</strain>
    </source>
</reference>
<evidence type="ECO:0000259" key="2">
    <source>
        <dbReference type="SMART" id="SM00953"/>
    </source>
</evidence>
<dbReference type="RefSeq" id="WP_325848924.1">
    <property type="nucleotide sequence ID" value="NZ_JALLMC010000011.1"/>
</dbReference>
<dbReference type="Pfam" id="PF08808">
    <property type="entry name" value="RES"/>
    <property type="match status" value="1"/>
</dbReference>
<keyword evidence="4" id="KW-1185">Reference proteome</keyword>
<gene>
    <name evidence="3" type="ORF">MXM28_21440</name>
</gene>
<sequence>MNADESGESGESWVCTGCIGEAFLRSSIEKEGTRQTCHYCAEAHPCFSLEAVSDLTEKAIEAHFYRTPPEPNEMDYARLRHTDYNWYRDGEEIVQLIEDLLQTRRKIADDIQQLLEYRHSDFDSDVMGQETEFARESCYAERKQVSTGRLDSMWTNFVTSLKTESRFINNAVNFTLDGIFQGVETMHASGKVPVIMAAGPGTAIPSLYRARWSRNPAELDRMLVTPDKELGPPPPQFSGANRMSARGISVFYGASSVDTAISEIRPPVGCNVVCAKFSLIRPLRLLNLPALESVLESGSLLDPEYIKRREQAAFLSTLTRRIVDPVLPGEEDFSYIPTQVIAEYLADPARFNLDGILYPSVQLPGTGQEARYNVVLFHKASRVRYMTLPAEKDCMIRYVQQYDEDEWEPDICVTEVISSQDTRVPEADGDEIKDISLPDDRRMPSLEIDLDSVSVHGIRAARFEYSTDSVRRSTYHYTPRVSEPAGSGAPSWNFASGQDDFPF</sequence>
<dbReference type="InterPro" id="IPR041206">
    <property type="entry name" value="HEPN/RES_NTD1"/>
</dbReference>
<feature type="region of interest" description="Disordered" evidence="1">
    <location>
        <begin position="479"/>
        <end position="503"/>
    </location>
</feature>
<dbReference type="Proteomes" id="UP001306510">
    <property type="component" value="Unassembled WGS sequence"/>
</dbReference>
<evidence type="ECO:0000256" key="1">
    <source>
        <dbReference type="SAM" id="MobiDB-lite"/>
    </source>
</evidence>
<dbReference type="EMBL" id="JALLMC010000011">
    <property type="protein sequence ID" value="MEB6412241.1"/>
    <property type="molecule type" value="Genomic_DNA"/>
</dbReference>
<evidence type="ECO:0000313" key="3">
    <source>
        <dbReference type="EMBL" id="MEB6412241.1"/>
    </source>
</evidence>
<accession>A0ABU6EAL3</accession>
<evidence type="ECO:0000313" key="4">
    <source>
        <dbReference type="Proteomes" id="UP001306510"/>
    </source>
</evidence>
<protein>
    <submittedName>
        <fullName evidence="3">RES family NAD+ phosphorylase</fullName>
    </submittedName>
</protein>
<dbReference type="InterPro" id="IPR014914">
    <property type="entry name" value="RES_dom"/>
</dbReference>
<dbReference type="Pfam" id="PF18870">
    <property type="entry name" value="HEPN_RES_NTD1"/>
    <property type="match status" value="1"/>
</dbReference>
<dbReference type="SMART" id="SM00953">
    <property type="entry name" value="RES"/>
    <property type="match status" value="1"/>
</dbReference>
<feature type="domain" description="RES" evidence="2">
    <location>
        <begin position="226"/>
        <end position="387"/>
    </location>
</feature>
<proteinExistence type="predicted"/>
<name>A0ABU6EAL3_9ENTR</name>